<evidence type="ECO:0000313" key="3">
    <source>
        <dbReference type="Proteomes" id="UP000542742"/>
    </source>
</evidence>
<organism evidence="2 3">
    <name type="scientific">Paractinoplanes abujensis</name>
    <dbReference type="NCBI Taxonomy" id="882441"/>
    <lineage>
        <taxon>Bacteria</taxon>
        <taxon>Bacillati</taxon>
        <taxon>Actinomycetota</taxon>
        <taxon>Actinomycetes</taxon>
        <taxon>Micromonosporales</taxon>
        <taxon>Micromonosporaceae</taxon>
        <taxon>Paractinoplanes</taxon>
    </lineage>
</organism>
<sequence>MGQMSLFSRAAISQMRDRTKARNYSPGNEEFRREHQQRRAWGLQRRHAEKARWAARHPAAVWPAGRRPVPPHGVSGNIVITSLRRASGVPLREPTSTRARCILMSLCGCGGRVVAVKLNAVAKPPGSATHHAVVGLERQFPSPVPLSVAAHTSSPYRATSVPSQLLHSPRATTIPTLRLTHFSRSEHSVAHPPIASPQRATSVLRPPPARSSTPSPSPQPMPQATSRPRRAALPRPAIWPGLHYSAPTRRVTPHPTPHATSRLTAITSFRVTAPHRRCCIPVAPQRAIRRDTTPAARHPPLIRRSTTPAASIPRSTTPAVPIPCGTPPRSTAPPTPPPPQSHPPPRSTNSSAALRRFTGLRPQRTVPRAAAVPICCFALCADATSPAASHRQPAGALLLLRRARRPAARAGRLLARASSSRRPAAHAGQQLTQASSSRRPAAHAGQQLTQASSSRRPAAHAGQQLTQASSSRGPAAHAGRSPHLWAAAAGSRRPGAGCERAGSCPAA</sequence>
<name>A0A7W7G1E0_9ACTN</name>
<feature type="compositionally biased region" description="Low complexity" evidence="1">
    <location>
        <begin position="414"/>
        <end position="428"/>
    </location>
</feature>
<reference evidence="2 3" key="1">
    <citation type="submission" date="2020-08" db="EMBL/GenBank/DDBJ databases">
        <title>Sequencing the genomes of 1000 actinobacteria strains.</title>
        <authorList>
            <person name="Klenk H.-P."/>
        </authorList>
    </citation>
    <scope>NUCLEOTIDE SEQUENCE [LARGE SCALE GENOMIC DNA]</scope>
    <source>
        <strain evidence="2 3">DSM 45518</strain>
    </source>
</reference>
<feature type="compositionally biased region" description="Pro residues" evidence="1">
    <location>
        <begin position="205"/>
        <end position="221"/>
    </location>
</feature>
<feature type="region of interest" description="Disordered" evidence="1">
    <location>
        <begin position="306"/>
        <end position="351"/>
    </location>
</feature>
<evidence type="ECO:0000256" key="1">
    <source>
        <dbReference type="SAM" id="MobiDB-lite"/>
    </source>
</evidence>
<feature type="region of interest" description="Disordered" evidence="1">
    <location>
        <begin position="184"/>
        <end position="259"/>
    </location>
</feature>
<accession>A0A7W7G1E0</accession>
<dbReference type="EMBL" id="JACHMF010000001">
    <property type="protein sequence ID" value="MBB4690521.1"/>
    <property type="molecule type" value="Genomic_DNA"/>
</dbReference>
<feature type="compositionally biased region" description="Pro residues" evidence="1">
    <location>
        <begin position="320"/>
        <end position="346"/>
    </location>
</feature>
<feature type="compositionally biased region" description="Low complexity" evidence="1">
    <location>
        <begin position="486"/>
        <end position="497"/>
    </location>
</feature>
<feature type="region of interest" description="Disordered" evidence="1">
    <location>
        <begin position="414"/>
        <end position="507"/>
    </location>
</feature>
<feature type="region of interest" description="Disordered" evidence="1">
    <location>
        <begin position="13"/>
        <end position="45"/>
    </location>
</feature>
<proteinExistence type="predicted"/>
<dbReference type="Proteomes" id="UP000542742">
    <property type="component" value="Unassembled WGS sequence"/>
</dbReference>
<evidence type="ECO:0000313" key="2">
    <source>
        <dbReference type="EMBL" id="MBB4690521.1"/>
    </source>
</evidence>
<feature type="compositionally biased region" description="Polar residues" evidence="1">
    <location>
        <begin position="306"/>
        <end position="318"/>
    </location>
</feature>
<protein>
    <submittedName>
        <fullName evidence="2">Uncharacterized protein</fullName>
    </submittedName>
</protein>
<gene>
    <name evidence="2" type="ORF">BKA14_000669</name>
</gene>
<feature type="compositionally biased region" description="Polar residues" evidence="1">
    <location>
        <begin position="463"/>
        <end position="472"/>
    </location>
</feature>
<dbReference type="AlphaFoldDB" id="A0A7W7G1E0"/>
<keyword evidence="3" id="KW-1185">Reference proteome</keyword>
<feature type="compositionally biased region" description="Polar residues" evidence="1">
    <location>
        <begin position="429"/>
        <end position="438"/>
    </location>
</feature>
<comment type="caution">
    <text evidence="2">The sequence shown here is derived from an EMBL/GenBank/DDBJ whole genome shotgun (WGS) entry which is preliminary data.</text>
</comment>
<feature type="compositionally biased region" description="Polar residues" evidence="1">
    <location>
        <begin position="446"/>
        <end position="455"/>
    </location>
</feature>